<accession>A0A346XWD2</accession>
<evidence type="ECO:0000313" key="3">
    <source>
        <dbReference type="Proteomes" id="UP000264006"/>
    </source>
</evidence>
<sequence length="122" mass="13173">MATKVVETVSAGKGGRRRRVDPVTSPNRGHTNQFKGTTMTNEMTTEQLVSQLVLAAQWDEGMHEAAPVRAAAQMLGIDGRDRRLEGVTAMVAAATDMTWQERVGYAAHLLLIDEVAEVPVAA</sequence>
<feature type="compositionally biased region" description="Polar residues" evidence="1">
    <location>
        <begin position="24"/>
        <end position="39"/>
    </location>
</feature>
<evidence type="ECO:0000256" key="1">
    <source>
        <dbReference type="SAM" id="MobiDB-lite"/>
    </source>
</evidence>
<dbReference type="AlphaFoldDB" id="A0A346XWD2"/>
<organism evidence="2 3">
    <name type="scientific">Euzebya pacifica</name>
    <dbReference type="NCBI Taxonomy" id="1608957"/>
    <lineage>
        <taxon>Bacteria</taxon>
        <taxon>Bacillati</taxon>
        <taxon>Actinomycetota</taxon>
        <taxon>Nitriliruptoria</taxon>
        <taxon>Euzebyales</taxon>
    </lineage>
</organism>
<dbReference type="EMBL" id="CP031165">
    <property type="protein sequence ID" value="AXV06529.1"/>
    <property type="molecule type" value="Genomic_DNA"/>
</dbReference>
<keyword evidence="3" id="KW-1185">Reference proteome</keyword>
<gene>
    <name evidence="2" type="ORF">DVS28_a1838</name>
</gene>
<feature type="region of interest" description="Disordered" evidence="1">
    <location>
        <begin position="1"/>
        <end position="39"/>
    </location>
</feature>
<evidence type="ECO:0000313" key="2">
    <source>
        <dbReference type="EMBL" id="AXV06529.1"/>
    </source>
</evidence>
<dbReference type="OrthoDB" id="9860011at2"/>
<protein>
    <submittedName>
        <fullName evidence="2">Uncharacterized protein</fullName>
    </submittedName>
</protein>
<reference evidence="2 3" key="1">
    <citation type="submission" date="2018-09" db="EMBL/GenBank/DDBJ databases">
        <title>Complete genome sequence of Euzebya sp. DY32-46 isolated from seawater of Pacific Ocean.</title>
        <authorList>
            <person name="Xu L."/>
            <person name="Wu Y.-H."/>
            <person name="Xu X.-W."/>
        </authorList>
    </citation>
    <scope>NUCLEOTIDE SEQUENCE [LARGE SCALE GENOMIC DNA]</scope>
    <source>
        <strain evidence="2 3">DY32-46</strain>
    </source>
</reference>
<dbReference type="KEGG" id="euz:DVS28_a1838"/>
<name>A0A346XWD2_9ACTN</name>
<proteinExistence type="predicted"/>
<dbReference type="Proteomes" id="UP000264006">
    <property type="component" value="Chromosome"/>
</dbReference>